<comment type="subunit">
    <text evidence="10">Homotetramer in membranes.</text>
</comment>
<evidence type="ECO:0000256" key="8">
    <source>
        <dbReference type="ARBA" id="ARBA00023298"/>
    </source>
</evidence>
<dbReference type="SMART" id="SM00248">
    <property type="entry name" value="ANK"/>
    <property type="match status" value="8"/>
</dbReference>
<proteinExistence type="inferred from homology"/>
<keyword evidence="8" id="KW-1053">Target membrane</keyword>
<keyword evidence="5" id="KW-0800">Toxin</keyword>
<evidence type="ECO:0000256" key="4">
    <source>
        <dbReference type="ARBA" id="ARBA00022737"/>
    </source>
</evidence>
<gene>
    <name evidence="13" type="ORF">V5799_010429</name>
</gene>
<keyword evidence="5" id="KW-0638">Presynaptic neurotoxin</keyword>
<dbReference type="InterPro" id="IPR002110">
    <property type="entry name" value="Ankyrin_rpt"/>
</dbReference>
<evidence type="ECO:0000256" key="1">
    <source>
        <dbReference type="ARBA" id="ARBA00004175"/>
    </source>
</evidence>
<dbReference type="AlphaFoldDB" id="A0AAQ4EJQ1"/>
<protein>
    <recommendedName>
        <fullName evidence="11">Alpha-latrotoxin</fullName>
    </recommendedName>
</protein>
<comment type="subcellular location">
    <subcellularLocation>
        <location evidence="1">Target cell membrane</location>
    </subcellularLocation>
</comment>
<evidence type="ECO:0000256" key="5">
    <source>
        <dbReference type="ARBA" id="ARBA00023028"/>
    </source>
</evidence>
<dbReference type="PANTHER" id="PTHR24198">
    <property type="entry name" value="ANKYRIN REPEAT AND PROTEIN KINASE DOMAIN-CONTAINING PROTEIN"/>
    <property type="match status" value="1"/>
</dbReference>
<dbReference type="PRINTS" id="PR01415">
    <property type="entry name" value="ANKYRIN"/>
</dbReference>
<organism evidence="13 14">
    <name type="scientific">Amblyomma americanum</name>
    <name type="common">Lone star tick</name>
    <dbReference type="NCBI Taxonomy" id="6943"/>
    <lineage>
        <taxon>Eukaryota</taxon>
        <taxon>Metazoa</taxon>
        <taxon>Ecdysozoa</taxon>
        <taxon>Arthropoda</taxon>
        <taxon>Chelicerata</taxon>
        <taxon>Arachnida</taxon>
        <taxon>Acari</taxon>
        <taxon>Parasitiformes</taxon>
        <taxon>Ixodida</taxon>
        <taxon>Ixodoidea</taxon>
        <taxon>Ixodidae</taxon>
        <taxon>Amblyomminae</taxon>
        <taxon>Amblyomma</taxon>
    </lineage>
</organism>
<dbReference type="EMBL" id="JARKHS020014637">
    <property type="protein sequence ID" value="KAK8775035.1"/>
    <property type="molecule type" value="Genomic_DNA"/>
</dbReference>
<feature type="repeat" description="ANK" evidence="12">
    <location>
        <begin position="184"/>
        <end position="218"/>
    </location>
</feature>
<dbReference type="GO" id="GO:0006887">
    <property type="term" value="P:exocytosis"/>
    <property type="evidence" value="ECO:0007669"/>
    <property type="project" value="UniProtKB-KW"/>
</dbReference>
<keyword evidence="2" id="KW-0268">Exocytosis</keyword>
<dbReference type="GO" id="GO:0044231">
    <property type="term" value="C:host cell presynaptic membrane"/>
    <property type="evidence" value="ECO:0007669"/>
    <property type="project" value="UniProtKB-KW"/>
</dbReference>
<dbReference type="Pfam" id="PF00023">
    <property type="entry name" value="Ank"/>
    <property type="match status" value="2"/>
</dbReference>
<name>A0AAQ4EJQ1_AMBAM</name>
<accession>A0AAQ4EJQ1</accession>
<evidence type="ECO:0000256" key="7">
    <source>
        <dbReference type="ARBA" id="ARBA00023136"/>
    </source>
</evidence>
<dbReference type="PANTHER" id="PTHR24198:SF165">
    <property type="entry name" value="ANKYRIN REPEAT-CONTAINING PROTEIN-RELATED"/>
    <property type="match status" value="1"/>
</dbReference>
<keyword evidence="14" id="KW-1185">Reference proteome</keyword>
<keyword evidence="4" id="KW-0677">Repeat</keyword>
<reference evidence="13 14" key="1">
    <citation type="journal article" date="2023" name="Arcadia Sci">
        <title>De novo assembly of a long-read Amblyomma americanum tick genome.</title>
        <authorList>
            <person name="Chou S."/>
            <person name="Poskanzer K.E."/>
            <person name="Rollins M."/>
            <person name="Thuy-Boun P.S."/>
        </authorList>
    </citation>
    <scope>NUCLEOTIDE SEQUENCE [LARGE SCALE GENOMIC DNA]</scope>
    <source>
        <strain evidence="13">F_SG_1</strain>
        <tissue evidence="13">Salivary glands</tissue>
    </source>
</reference>
<dbReference type="Proteomes" id="UP001321473">
    <property type="component" value="Unassembled WGS sequence"/>
</dbReference>
<evidence type="ECO:0000256" key="11">
    <source>
        <dbReference type="ARBA" id="ARBA00049811"/>
    </source>
</evidence>
<feature type="repeat" description="ANK" evidence="12">
    <location>
        <begin position="115"/>
        <end position="150"/>
    </location>
</feature>
<feature type="repeat" description="ANK" evidence="12">
    <location>
        <begin position="82"/>
        <end position="114"/>
    </location>
</feature>
<evidence type="ECO:0000256" key="3">
    <source>
        <dbReference type="ARBA" id="ARBA00022537"/>
    </source>
</evidence>
<evidence type="ECO:0000256" key="9">
    <source>
        <dbReference type="ARBA" id="ARBA00049657"/>
    </source>
</evidence>
<dbReference type="InterPro" id="IPR036770">
    <property type="entry name" value="Ankyrin_rpt-contain_sf"/>
</dbReference>
<evidence type="ECO:0000256" key="10">
    <source>
        <dbReference type="ARBA" id="ARBA00049715"/>
    </source>
</evidence>
<evidence type="ECO:0000256" key="6">
    <source>
        <dbReference type="ARBA" id="ARBA00023043"/>
    </source>
</evidence>
<keyword evidence="3" id="KW-1052">Target cell membrane</keyword>
<comment type="caution">
    <text evidence="13">The sequence shown here is derived from an EMBL/GenBank/DDBJ whole genome shotgun (WGS) entry which is preliminary data.</text>
</comment>
<keyword evidence="6 12" id="KW-0040">ANK repeat</keyword>
<evidence type="ECO:0000313" key="13">
    <source>
        <dbReference type="EMBL" id="KAK8775035.1"/>
    </source>
</evidence>
<evidence type="ECO:0000256" key="12">
    <source>
        <dbReference type="PROSITE-ProRule" id="PRU00023"/>
    </source>
</evidence>
<feature type="repeat" description="ANK" evidence="12">
    <location>
        <begin position="151"/>
        <end position="183"/>
    </location>
</feature>
<dbReference type="PROSITE" id="PS50088">
    <property type="entry name" value="ANK_REPEAT"/>
    <property type="match status" value="4"/>
</dbReference>
<keyword evidence="7" id="KW-0472">Membrane</keyword>
<dbReference type="PROSITE" id="PS50297">
    <property type="entry name" value="ANK_REP_REGION"/>
    <property type="match status" value="3"/>
</dbReference>
<comment type="similarity">
    <text evidence="9">Belongs to the cationic peptide 01 (latrotoxin) family. 03 (alpha-latrotoxin) subfamily.</text>
</comment>
<dbReference type="GO" id="GO:0044218">
    <property type="term" value="C:other organism cell membrane"/>
    <property type="evidence" value="ECO:0007669"/>
    <property type="project" value="UniProtKB-KW"/>
</dbReference>
<dbReference type="Pfam" id="PF12796">
    <property type="entry name" value="Ank_2"/>
    <property type="match status" value="2"/>
</dbReference>
<evidence type="ECO:0000313" key="14">
    <source>
        <dbReference type="Proteomes" id="UP001321473"/>
    </source>
</evidence>
<evidence type="ECO:0000256" key="2">
    <source>
        <dbReference type="ARBA" id="ARBA00022483"/>
    </source>
</evidence>
<dbReference type="SUPFAM" id="SSF48403">
    <property type="entry name" value="Ankyrin repeat"/>
    <property type="match status" value="1"/>
</dbReference>
<sequence length="383" mass="41576">MNGAEPRWKRQCRFLAALNNNDTPLAWALLRGTEGTPVDPDVRIMTGGESKPAICIAVEKDLLKMTELLIKSGCSVNQCASTGSSPLHIAVLRKNLPMVHLLLNSGANVSSLDSYGRTPLHLAAGSCREDIIDIVRLLVLKGSNMEHRDEWGTTPLALACSSGHSSVILYLLSQGACAATSDNEGNTPLHNVCTVQPDGIELVNRLLDAGALVDGKNSRGMTALSCALMSHTSPAVVQRLLNQGADCNVYIDCLQQTAFHLAVYIREQTAVRTFVRYGGNPFVQDSEGNTVLHYALLKSIPLALWMLRANPFMGRPRWKTLKSLETAASLQPVIVELSSVPTLQQLCSLAFRLKYACCLDSLACTLTIPPRLLHILLLSDVRL</sequence>
<keyword evidence="5" id="KW-0528">Neurotoxin</keyword>
<dbReference type="Gene3D" id="1.25.40.20">
    <property type="entry name" value="Ankyrin repeat-containing domain"/>
    <property type="match status" value="2"/>
</dbReference>